<feature type="compositionally biased region" description="Basic residues" evidence="3">
    <location>
        <begin position="45"/>
        <end position="54"/>
    </location>
</feature>
<feature type="domain" description="Lactate/malate dehydrogenase N-terminal" evidence="4">
    <location>
        <begin position="118"/>
        <end position="174"/>
    </location>
</feature>
<dbReference type="InterPro" id="IPR001557">
    <property type="entry name" value="L-lactate/malate_DH"/>
</dbReference>
<keyword evidence="2" id="KW-0520">NAD</keyword>
<dbReference type="PANTHER" id="PTHR43128">
    <property type="entry name" value="L-2-HYDROXYCARBOXYLATE DEHYDROGENASE (NAD(P)(+))"/>
    <property type="match status" value="1"/>
</dbReference>
<accession>A0A8X8YW99</accession>
<evidence type="ECO:0000256" key="1">
    <source>
        <dbReference type="ARBA" id="ARBA00023002"/>
    </source>
</evidence>
<feature type="compositionally biased region" description="Low complexity" evidence="3">
    <location>
        <begin position="83"/>
        <end position="95"/>
    </location>
</feature>
<evidence type="ECO:0000256" key="2">
    <source>
        <dbReference type="ARBA" id="ARBA00023027"/>
    </source>
</evidence>
<feature type="compositionally biased region" description="Pro residues" evidence="3">
    <location>
        <begin position="96"/>
        <end position="105"/>
    </location>
</feature>
<dbReference type="Proteomes" id="UP000298416">
    <property type="component" value="Unassembled WGS sequence"/>
</dbReference>
<dbReference type="GO" id="GO:0006089">
    <property type="term" value="P:lactate metabolic process"/>
    <property type="evidence" value="ECO:0007669"/>
    <property type="project" value="TreeGrafter"/>
</dbReference>
<evidence type="ECO:0000259" key="4">
    <source>
        <dbReference type="Pfam" id="PF00056"/>
    </source>
</evidence>
<keyword evidence="6" id="KW-1185">Reference proteome</keyword>
<sequence>MHKASSSSFLAPTASISPLLLHPNLRHRPATPRAATPRSPSSCGQRRHGHRPDHHHPGPADELTLVDPTRQAPGRGPRPPALRAPSSPASRSTPPSTTPPRPTPPLHRHRRRQAEPRRDKLNLLQRNVALFKHIVPPLAKYSPDSIILVVSNPVDVLTYVAWKLSGFPANRSLGSGTNLDSFAISVSDRRSP</sequence>
<dbReference type="Pfam" id="PF00056">
    <property type="entry name" value="Ldh_1_N"/>
    <property type="match status" value="1"/>
</dbReference>
<feature type="compositionally biased region" description="Polar residues" evidence="3">
    <location>
        <begin position="1"/>
        <end position="16"/>
    </location>
</feature>
<keyword evidence="1" id="KW-0560">Oxidoreductase</keyword>
<organism evidence="5">
    <name type="scientific">Salvia splendens</name>
    <name type="common">Scarlet sage</name>
    <dbReference type="NCBI Taxonomy" id="180675"/>
    <lineage>
        <taxon>Eukaryota</taxon>
        <taxon>Viridiplantae</taxon>
        <taxon>Streptophyta</taxon>
        <taxon>Embryophyta</taxon>
        <taxon>Tracheophyta</taxon>
        <taxon>Spermatophyta</taxon>
        <taxon>Magnoliopsida</taxon>
        <taxon>eudicotyledons</taxon>
        <taxon>Gunneridae</taxon>
        <taxon>Pentapetalae</taxon>
        <taxon>asterids</taxon>
        <taxon>lamiids</taxon>
        <taxon>Lamiales</taxon>
        <taxon>Lamiaceae</taxon>
        <taxon>Nepetoideae</taxon>
        <taxon>Mentheae</taxon>
        <taxon>Salviinae</taxon>
        <taxon>Salvia</taxon>
        <taxon>Salvia subgen. Calosphace</taxon>
        <taxon>core Calosphace</taxon>
    </lineage>
</organism>
<dbReference type="SUPFAM" id="SSF51735">
    <property type="entry name" value="NAD(P)-binding Rossmann-fold domains"/>
    <property type="match status" value="1"/>
</dbReference>
<dbReference type="PANTHER" id="PTHR43128:SF16">
    <property type="entry name" value="L-LACTATE DEHYDROGENASE"/>
    <property type="match status" value="1"/>
</dbReference>
<protein>
    <recommendedName>
        <fullName evidence="4">Lactate/malate dehydrogenase N-terminal domain-containing protein</fullName>
    </recommendedName>
</protein>
<dbReference type="Gene3D" id="3.40.50.720">
    <property type="entry name" value="NAD(P)-binding Rossmann-like Domain"/>
    <property type="match status" value="1"/>
</dbReference>
<reference evidence="5" key="2">
    <citation type="submission" date="2020-08" db="EMBL/GenBank/DDBJ databases">
        <title>Plant Genome Project.</title>
        <authorList>
            <person name="Zhang R.-G."/>
        </authorList>
    </citation>
    <scope>NUCLEOTIDE SEQUENCE</scope>
    <source>
        <strain evidence="5">Huo1</strain>
        <tissue evidence="5">Leaf</tissue>
    </source>
</reference>
<comment type="caution">
    <text evidence="5">The sequence shown here is derived from an EMBL/GenBank/DDBJ whole genome shotgun (WGS) entry which is preliminary data.</text>
</comment>
<feature type="compositionally biased region" description="Low complexity" evidence="3">
    <location>
        <begin position="31"/>
        <end position="44"/>
    </location>
</feature>
<name>A0A8X8YW99_SALSN</name>
<dbReference type="AlphaFoldDB" id="A0A8X8YW99"/>
<reference evidence="5" key="1">
    <citation type="submission" date="2018-01" db="EMBL/GenBank/DDBJ databases">
        <authorList>
            <person name="Mao J.F."/>
        </authorList>
    </citation>
    <scope>NUCLEOTIDE SEQUENCE</scope>
    <source>
        <strain evidence="5">Huo1</strain>
        <tissue evidence="5">Leaf</tissue>
    </source>
</reference>
<feature type="region of interest" description="Disordered" evidence="3">
    <location>
        <begin position="1"/>
        <end position="120"/>
    </location>
</feature>
<proteinExistence type="predicted"/>
<dbReference type="InterPro" id="IPR036291">
    <property type="entry name" value="NAD(P)-bd_dom_sf"/>
</dbReference>
<dbReference type="GO" id="GO:0004459">
    <property type="term" value="F:L-lactate dehydrogenase (NAD+) activity"/>
    <property type="evidence" value="ECO:0007669"/>
    <property type="project" value="TreeGrafter"/>
</dbReference>
<evidence type="ECO:0000313" key="6">
    <source>
        <dbReference type="Proteomes" id="UP000298416"/>
    </source>
</evidence>
<dbReference type="PRINTS" id="PR00086">
    <property type="entry name" value="LLDHDRGNASE"/>
</dbReference>
<evidence type="ECO:0000313" key="5">
    <source>
        <dbReference type="EMBL" id="KAG6383308.1"/>
    </source>
</evidence>
<evidence type="ECO:0000256" key="3">
    <source>
        <dbReference type="SAM" id="MobiDB-lite"/>
    </source>
</evidence>
<gene>
    <name evidence="5" type="ORF">SASPL_156945</name>
</gene>
<dbReference type="EMBL" id="PNBA02000633">
    <property type="protein sequence ID" value="KAG6383308.1"/>
    <property type="molecule type" value="Genomic_DNA"/>
</dbReference>
<dbReference type="InterPro" id="IPR001236">
    <property type="entry name" value="Lactate/malate_DH_N"/>
</dbReference>